<evidence type="ECO:0000256" key="1">
    <source>
        <dbReference type="SAM" id="Phobius"/>
    </source>
</evidence>
<accession>A0A0C3FWP4</accession>
<keyword evidence="1" id="KW-0472">Membrane</keyword>
<reference evidence="2 3" key="1">
    <citation type="submission" date="2014-04" db="EMBL/GenBank/DDBJ databases">
        <authorList>
            <consortium name="DOE Joint Genome Institute"/>
            <person name="Kuo A."/>
            <person name="Tarkka M."/>
            <person name="Buscot F."/>
            <person name="Kohler A."/>
            <person name="Nagy L.G."/>
            <person name="Floudas D."/>
            <person name="Copeland A."/>
            <person name="Barry K.W."/>
            <person name="Cichocki N."/>
            <person name="Veneault-Fourrey C."/>
            <person name="LaButti K."/>
            <person name="Lindquist E.A."/>
            <person name="Lipzen A."/>
            <person name="Lundell T."/>
            <person name="Morin E."/>
            <person name="Murat C."/>
            <person name="Sun H."/>
            <person name="Tunlid A."/>
            <person name="Henrissat B."/>
            <person name="Grigoriev I.V."/>
            <person name="Hibbett D.S."/>
            <person name="Martin F."/>
            <person name="Nordberg H.P."/>
            <person name="Cantor M.N."/>
            <person name="Hua S.X."/>
        </authorList>
    </citation>
    <scope>NUCLEOTIDE SEQUENCE [LARGE SCALE GENOMIC DNA]</scope>
    <source>
        <strain evidence="2 3">F 1598</strain>
    </source>
</reference>
<keyword evidence="3" id="KW-1185">Reference proteome</keyword>
<organism evidence="2 3">
    <name type="scientific">Piloderma croceum (strain F 1598)</name>
    <dbReference type="NCBI Taxonomy" id="765440"/>
    <lineage>
        <taxon>Eukaryota</taxon>
        <taxon>Fungi</taxon>
        <taxon>Dikarya</taxon>
        <taxon>Basidiomycota</taxon>
        <taxon>Agaricomycotina</taxon>
        <taxon>Agaricomycetes</taxon>
        <taxon>Agaricomycetidae</taxon>
        <taxon>Atheliales</taxon>
        <taxon>Atheliaceae</taxon>
        <taxon>Piloderma</taxon>
    </lineage>
</organism>
<name>A0A0C3FWP4_PILCF</name>
<dbReference type="AlphaFoldDB" id="A0A0C3FWP4"/>
<feature type="transmembrane region" description="Helical" evidence="1">
    <location>
        <begin position="79"/>
        <end position="99"/>
    </location>
</feature>
<reference evidence="3" key="2">
    <citation type="submission" date="2015-01" db="EMBL/GenBank/DDBJ databases">
        <title>Evolutionary Origins and Diversification of the Mycorrhizal Mutualists.</title>
        <authorList>
            <consortium name="DOE Joint Genome Institute"/>
            <consortium name="Mycorrhizal Genomics Consortium"/>
            <person name="Kohler A."/>
            <person name="Kuo A."/>
            <person name="Nagy L.G."/>
            <person name="Floudas D."/>
            <person name="Copeland A."/>
            <person name="Barry K.W."/>
            <person name="Cichocki N."/>
            <person name="Veneault-Fourrey C."/>
            <person name="LaButti K."/>
            <person name="Lindquist E.A."/>
            <person name="Lipzen A."/>
            <person name="Lundell T."/>
            <person name="Morin E."/>
            <person name="Murat C."/>
            <person name="Riley R."/>
            <person name="Ohm R."/>
            <person name="Sun H."/>
            <person name="Tunlid A."/>
            <person name="Henrissat B."/>
            <person name="Grigoriev I.V."/>
            <person name="Hibbett D.S."/>
            <person name="Martin F."/>
        </authorList>
    </citation>
    <scope>NUCLEOTIDE SEQUENCE [LARGE SCALE GENOMIC DNA]</scope>
    <source>
        <strain evidence="3">F 1598</strain>
    </source>
</reference>
<dbReference type="HOGENOM" id="CLU_099959_0_0_1"/>
<feature type="transmembrane region" description="Helical" evidence="1">
    <location>
        <begin position="136"/>
        <end position="156"/>
    </location>
</feature>
<gene>
    <name evidence="2" type="ORF">PILCRDRAFT_820182</name>
</gene>
<dbReference type="OrthoDB" id="3265172at2759"/>
<dbReference type="Proteomes" id="UP000054166">
    <property type="component" value="Unassembled WGS sequence"/>
</dbReference>
<keyword evidence="1" id="KW-0812">Transmembrane</keyword>
<dbReference type="InParanoid" id="A0A0C3FWP4"/>
<evidence type="ECO:0000313" key="3">
    <source>
        <dbReference type="Proteomes" id="UP000054166"/>
    </source>
</evidence>
<dbReference type="EMBL" id="KN832993">
    <property type="protein sequence ID" value="KIM82881.1"/>
    <property type="molecule type" value="Genomic_DNA"/>
</dbReference>
<protein>
    <submittedName>
        <fullName evidence="2">Uncharacterized protein</fullName>
    </submittedName>
</protein>
<proteinExistence type="predicted"/>
<evidence type="ECO:0000313" key="2">
    <source>
        <dbReference type="EMBL" id="KIM82881.1"/>
    </source>
</evidence>
<sequence length="167" mass="19061">MVVIPPNTIDQPSEYLRPQTSTEQYWAIRALKAETILQARTVHHRELQSLSFSEQTKRSREIAALSQAHEAKQVRLEKFVIALLACLGFLIMAFIYLLTSRNRNEPSASRRSLPYHFTIPILSPFTSVVEHETSAIGTRSIAVLVMTLAVLVYFIFRRWMMRTGAVA</sequence>
<keyword evidence="1" id="KW-1133">Transmembrane helix</keyword>